<gene>
    <name evidence="9" type="primary">araQ_2</name>
    <name evidence="8" type="synonym">ugpE</name>
    <name evidence="9" type="ORF">PSM7751_01819</name>
</gene>
<comment type="function">
    <text evidence="8">Part of the ABC transporter complex UgpBAEC involved in sn-glycerol-3-phosphate (G3P) import. Probably responsible for the translocation of the substrate across the membrane.</text>
</comment>
<keyword evidence="7 8" id="KW-0472">Membrane</keyword>
<evidence type="ECO:0000313" key="10">
    <source>
        <dbReference type="Proteomes" id="UP000193963"/>
    </source>
</evidence>
<name>A0A1X6Z4D9_9RHOB</name>
<sequence>MTKGGPAGATDMIANMLYSVGFTLFDIGQGSALAVILFVFLIALAGIAVATMAAYAFARDRFPGGNLAFAAVVATLMIPSHITRIPNYLTLAKAGLLDSYAGLILPAISSGFAAVFLRQSIRDIPRAG</sequence>
<dbReference type="InterPro" id="IPR035906">
    <property type="entry name" value="MetI-like_sf"/>
</dbReference>
<comment type="caution">
    <text evidence="8">Lacks conserved residue(s) required for the propagation of feature annotation.</text>
</comment>
<evidence type="ECO:0000256" key="3">
    <source>
        <dbReference type="ARBA" id="ARBA00022448"/>
    </source>
</evidence>
<dbReference type="GO" id="GO:0005886">
    <property type="term" value="C:plasma membrane"/>
    <property type="evidence" value="ECO:0007669"/>
    <property type="project" value="UniProtKB-SubCell"/>
</dbReference>
<dbReference type="PANTHER" id="PTHR43744:SF8">
    <property type="entry name" value="SN-GLYCEROL-3-PHOSPHATE TRANSPORT SYSTEM PERMEASE PROTEIN UGPE"/>
    <property type="match status" value="1"/>
</dbReference>
<keyword evidence="6 8" id="KW-1133">Transmembrane helix</keyword>
<keyword evidence="3 8" id="KW-0813">Transport</keyword>
<keyword evidence="5 8" id="KW-0812">Transmembrane</keyword>
<evidence type="ECO:0000256" key="6">
    <source>
        <dbReference type="ARBA" id="ARBA00022989"/>
    </source>
</evidence>
<keyword evidence="4 8" id="KW-1003">Cell membrane</keyword>
<dbReference type="EMBL" id="FWFN01000003">
    <property type="protein sequence ID" value="SLN39948.1"/>
    <property type="molecule type" value="Genomic_DNA"/>
</dbReference>
<evidence type="ECO:0000256" key="4">
    <source>
        <dbReference type="ARBA" id="ARBA00022475"/>
    </source>
</evidence>
<dbReference type="AlphaFoldDB" id="A0A1X6Z4D9"/>
<evidence type="ECO:0000256" key="2">
    <source>
        <dbReference type="ARBA" id="ARBA00011557"/>
    </source>
</evidence>
<feature type="transmembrane region" description="Helical" evidence="8">
    <location>
        <begin position="32"/>
        <end position="57"/>
    </location>
</feature>
<comment type="subcellular location">
    <subcellularLocation>
        <location evidence="8">Cell inner membrane</location>
        <topology evidence="8">Multi-pass membrane protein</topology>
    </subcellularLocation>
    <subcellularLocation>
        <location evidence="1">Cell membrane</location>
        <topology evidence="1">Multi-pass membrane protein</topology>
    </subcellularLocation>
</comment>
<accession>A0A1X6Z4D9</accession>
<dbReference type="PANTHER" id="PTHR43744">
    <property type="entry name" value="ABC TRANSPORTER PERMEASE PROTEIN MG189-RELATED-RELATED"/>
    <property type="match status" value="1"/>
</dbReference>
<dbReference type="SUPFAM" id="SSF161098">
    <property type="entry name" value="MetI-like"/>
    <property type="match status" value="2"/>
</dbReference>
<evidence type="ECO:0000256" key="7">
    <source>
        <dbReference type="ARBA" id="ARBA00023136"/>
    </source>
</evidence>
<feature type="transmembrane region" description="Helical" evidence="8">
    <location>
        <begin position="64"/>
        <end position="82"/>
    </location>
</feature>
<dbReference type="Gene3D" id="1.10.3720.10">
    <property type="entry name" value="MetI-like"/>
    <property type="match status" value="2"/>
</dbReference>
<dbReference type="Proteomes" id="UP000193963">
    <property type="component" value="Unassembled WGS sequence"/>
</dbReference>
<feature type="transmembrane region" description="Helical" evidence="8">
    <location>
        <begin position="94"/>
        <end position="117"/>
    </location>
</feature>
<keyword evidence="8" id="KW-0997">Cell inner membrane</keyword>
<proteinExistence type="predicted"/>
<evidence type="ECO:0000256" key="1">
    <source>
        <dbReference type="ARBA" id="ARBA00004651"/>
    </source>
</evidence>
<protein>
    <recommendedName>
        <fullName evidence="8">sn-glycerol-3-phosphate transport system permease protein UgpE</fullName>
    </recommendedName>
</protein>
<keyword evidence="10" id="KW-1185">Reference proteome</keyword>
<evidence type="ECO:0000256" key="5">
    <source>
        <dbReference type="ARBA" id="ARBA00022692"/>
    </source>
</evidence>
<reference evidence="9 10" key="1">
    <citation type="submission" date="2017-03" db="EMBL/GenBank/DDBJ databases">
        <authorList>
            <person name="Afonso C.L."/>
            <person name="Miller P.J."/>
            <person name="Scott M.A."/>
            <person name="Spackman E."/>
            <person name="Goraichik I."/>
            <person name="Dimitrov K.M."/>
            <person name="Suarez D.L."/>
            <person name="Swayne D.E."/>
        </authorList>
    </citation>
    <scope>NUCLEOTIDE SEQUENCE [LARGE SCALE GENOMIC DNA]</scope>
    <source>
        <strain evidence="9 10">CECT 7751</strain>
    </source>
</reference>
<evidence type="ECO:0000256" key="8">
    <source>
        <dbReference type="RuleBase" id="RU363056"/>
    </source>
</evidence>
<evidence type="ECO:0000313" key="9">
    <source>
        <dbReference type="EMBL" id="SLN39948.1"/>
    </source>
</evidence>
<dbReference type="RefSeq" id="WP_198431857.1">
    <property type="nucleotide sequence ID" value="NZ_FWFN01000003.1"/>
</dbReference>
<organism evidence="9 10">
    <name type="scientific">Pseudooceanicola marinus</name>
    <dbReference type="NCBI Taxonomy" id="396013"/>
    <lineage>
        <taxon>Bacteria</taxon>
        <taxon>Pseudomonadati</taxon>
        <taxon>Pseudomonadota</taxon>
        <taxon>Alphaproteobacteria</taxon>
        <taxon>Rhodobacterales</taxon>
        <taxon>Paracoccaceae</taxon>
        <taxon>Pseudooceanicola</taxon>
    </lineage>
</organism>
<comment type="subunit">
    <text evidence="2 8">The complex is composed of two ATP-binding proteins (UgpC), two transmembrane proteins (UgpA and UgpE) and a solute-binding protein (UgpB).</text>
</comment>